<keyword evidence="1" id="KW-0472">Membrane</keyword>
<feature type="transmembrane region" description="Helical" evidence="1">
    <location>
        <begin position="202"/>
        <end position="222"/>
    </location>
</feature>
<sequence>MPRATAPDRSVMRLSHGQAAWAMVGVTLLWSIAGVVTRHLEAARAFEVTFWRSCFNAAFLLLVLTAWRGRGLWQRVAQGGWPLWMSGLMWAVMYTCFMVALTLTTVANVLVTMALSPLLTALIARFTLGQRLPVRTWAAILVAGVGIGWMYGQQIAGGDARHLLGTLVALAVPLASAINWTVIQRGSRTSVDGGEGQDMLPAVLIGALLSSLVSLPLAWPLQASAYDLSLLAGLGVFQLAIPCLLAVGIARVLPAPEVALLALLEVVFGVAWAWLGANEAPSLAVLGGGALVLLSLVGNEVLGLRKRL</sequence>
<dbReference type="InterPro" id="IPR000620">
    <property type="entry name" value="EamA_dom"/>
</dbReference>
<dbReference type="GO" id="GO:0016020">
    <property type="term" value="C:membrane"/>
    <property type="evidence" value="ECO:0007669"/>
    <property type="project" value="InterPro"/>
</dbReference>
<gene>
    <name evidence="3" type="ORF">AAW51_3005</name>
</gene>
<dbReference type="Proteomes" id="UP000035352">
    <property type="component" value="Chromosome"/>
</dbReference>
<name>A0A0G3BQN6_9BURK</name>
<protein>
    <submittedName>
        <fullName evidence="3">Permease</fullName>
    </submittedName>
</protein>
<dbReference type="PANTHER" id="PTHR22911">
    <property type="entry name" value="ACYL-MALONYL CONDENSING ENZYME-RELATED"/>
    <property type="match status" value="1"/>
</dbReference>
<dbReference type="AlphaFoldDB" id="A0A0G3BQN6"/>
<dbReference type="PANTHER" id="PTHR22911:SF135">
    <property type="entry name" value="BLR4310 PROTEIN"/>
    <property type="match status" value="1"/>
</dbReference>
<dbReference type="EMBL" id="CP011371">
    <property type="protein sequence ID" value="AKJ29696.1"/>
    <property type="molecule type" value="Genomic_DNA"/>
</dbReference>
<dbReference type="PATRIC" id="fig|413882.6.peg.3136"/>
<evidence type="ECO:0000259" key="2">
    <source>
        <dbReference type="Pfam" id="PF00892"/>
    </source>
</evidence>
<evidence type="ECO:0000313" key="3">
    <source>
        <dbReference type="EMBL" id="AKJ29696.1"/>
    </source>
</evidence>
<keyword evidence="1" id="KW-1133">Transmembrane helix</keyword>
<evidence type="ECO:0000256" key="1">
    <source>
        <dbReference type="SAM" id="Phobius"/>
    </source>
</evidence>
<feature type="transmembrane region" description="Helical" evidence="1">
    <location>
        <begin position="20"/>
        <end position="37"/>
    </location>
</feature>
<proteinExistence type="predicted"/>
<evidence type="ECO:0000313" key="4">
    <source>
        <dbReference type="Proteomes" id="UP000035352"/>
    </source>
</evidence>
<accession>A0A0G3BQN6</accession>
<organism evidence="3 4">
    <name type="scientific">Caldimonas brevitalea</name>
    <dbReference type="NCBI Taxonomy" id="413882"/>
    <lineage>
        <taxon>Bacteria</taxon>
        <taxon>Pseudomonadati</taxon>
        <taxon>Pseudomonadota</taxon>
        <taxon>Betaproteobacteria</taxon>
        <taxon>Burkholderiales</taxon>
        <taxon>Sphaerotilaceae</taxon>
        <taxon>Caldimonas</taxon>
    </lineage>
</organism>
<feature type="transmembrane region" description="Helical" evidence="1">
    <location>
        <begin position="132"/>
        <end position="151"/>
    </location>
</feature>
<feature type="domain" description="EamA" evidence="2">
    <location>
        <begin position="21"/>
        <end position="150"/>
    </location>
</feature>
<dbReference type="KEGG" id="pbh:AAW51_3005"/>
<reference evidence="3 4" key="1">
    <citation type="submission" date="2015-05" db="EMBL/GenBank/DDBJ databases">
        <authorList>
            <person name="Tang B."/>
            <person name="Yu Y."/>
        </authorList>
    </citation>
    <scope>NUCLEOTIDE SEQUENCE [LARGE SCALE GENOMIC DNA]</scope>
    <source>
        <strain evidence="3 4">DSM 7029</strain>
    </source>
</reference>
<dbReference type="STRING" id="413882.AAW51_3005"/>
<feature type="transmembrane region" description="Helical" evidence="1">
    <location>
        <begin position="259"/>
        <end position="277"/>
    </location>
</feature>
<dbReference type="Pfam" id="PF00892">
    <property type="entry name" value="EamA"/>
    <property type="match status" value="1"/>
</dbReference>
<keyword evidence="1" id="KW-0812">Transmembrane</keyword>
<feature type="transmembrane region" description="Helical" evidence="1">
    <location>
        <begin position="228"/>
        <end position="247"/>
    </location>
</feature>
<dbReference type="SUPFAM" id="SSF103481">
    <property type="entry name" value="Multidrug resistance efflux transporter EmrE"/>
    <property type="match status" value="2"/>
</dbReference>
<feature type="transmembrane region" description="Helical" evidence="1">
    <location>
        <begin position="283"/>
        <end position="302"/>
    </location>
</feature>
<feature type="transmembrane region" description="Helical" evidence="1">
    <location>
        <begin position="163"/>
        <end position="182"/>
    </location>
</feature>
<feature type="transmembrane region" description="Helical" evidence="1">
    <location>
        <begin position="87"/>
        <end position="111"/>
    </location>
</feature>
<keyword evidence="4" id="KW-1185">Reference proteome</keyword>
<dbReference type="InterPro" id="IPR037185">
    <property type="entry name" value="EmrE-like"/>
</dbReference>
<feature type="transmembrane region" description="Helical" evidence="1">
    <location>
        <begin position="49"/>
        <end position="67"/>
    </location>
</feature>